<accession>A0ACC2M0U7</accession>
<evidence type="ECO:0000313" key="2">
    <source>
        <dbReference type="Proteomes" id="UP001234297"/>
    </source>
</evidence>
<name>A0ACC2M0U7_PERAE</name>
<comment type="caution">
    <text evidence="1">The sequence shown here is derived from an EMBL/GenBank/DDBJ whole genome shotgun (WGS) entry which is preliminary data.</text>
</comment>
<organism evidence="1 2">
    <name type="scientific">Persea americana</name>
    <name type="common">Avocado</name>
    <dbReference type="NCBI Taxonomy" id="3435"/>
    <lineage>
        <taxon>Eukaryota</taxon>
        <taxon>Viridiplantae</taxon>
        <taxon>Streptophyta</taxon>
        <taxon>Embryophyta</taxon>
        <taxon>Tracheophyta</taxon>
        <taxon>Spermatophyta</taxon>
        <taxon>Magnoliopsida</taxon>
        <taxon>Magnoliidae</taxon>
        <taxon>Laurales</taxon>
        <taxon>Lauraceae</taxon>
        <taxon>Persea</taxon>
    </lineage>
</organism>
<protein>
    <submittedName>
        <fullName evidence="1">Uncharacterized protein</fullName>
    </submittedName>
</protein>
<evidence type="ECO:0000313" key="1">
    <source>
        <dbReference type="EMBL" id="KAJ8638924.1"/>
    </source>
</evidence>
<dbReference type="EMBL" id="CM056813">
    <property type="protein sequence ID" value="KAJ8638924.1"/>
    <property type="molecule type" value="Genomic_DNA"/>
</dbReference>
<sequence>MEEASWSDLPQSLLEEIVSRLARRQYLIFGSVCSSWRMAQTQCDYPPAAPLPIIIYYFDEKCVRYFSPSKKKSLTAPLHNGLTPIGNGFFHGRFLSSSHGWLLMETKNDFGSEPMFHLFNPFVKKYCNDHFQNHIQLPKTKGVVCYLHCVFFSTPSDPDGVLFVTSSDNSFLLYRLRLNNRYDRYQWERDRYRYQWEGSGVISNFIFCKGKLYALKKDWSLAVIYPRSPIIVTSVRMEKYLFPPPVKSHFLVESCGEILMVTTSFWSIDMASDMRVHVSRADMIKMEWVKVENLGNRTMFLSSASSFSVCAPEMGIKSNSIYYSFIGIKCKTDWEKYGEVELASDGTLRGERDPYGIRGFAWVLSCLP</sequence>
<reference evidence="1 2" key="1">
    <citation type="journal article" date="2022" name="Hortic Res">
        <title>A haplotype resolved chromosomal level avocado genome allows analysis of novel avocado genes.</title>
        <authorList>
            <person name="Nath O."/>
            <person name="Fletcher S.J."/>
            <person name="Hayward A."/>
            <person name="Shaw L.M."/>
            <person name="Masouleh A.K."/>
            <person name="Furtado A."/>
            <person name="Henry R.J."/>
            <person name="Mitter N."/>
        </authorList>
    </citation>
    <scope>NUCLEOTIDE SEQUENCE [LARGE SCALE GENOMIC DNA]</scope>
    <source>
        <strain evidence="2">cv. Hass</strain>
    </source>
</reference>
<dbReference type="Proteomes" id="UP001234297">
    <property type="component" value="Chromosome 5"/>
</dbReference>
<proteinExistence type="predicted"/>
<keyword evidence="2" id="KW-1185">Reference proteome</keyword>
<gene>
    <name evidence="1" type="ORF">MRB53_015618</name>
</gene>